<name>A0ABP5IEE6_9ACTN</name>
<gene>
    <name evidence="2" type="ORF">GCM10009726_05180</name>
</gene>
<dbReference type="Proteomes" id="UP001501161">
    <property type="component" value="Unassembled WGS sequence"/>
</dbReference>
<organism evidence="2 3">
    <name type="scientific">Nocardioides furvisabuli</name>
    <dbReference type="NCBI Taxonomy" id="375542"/>
    <lineage>
        <taxon>Bacteria</taxon>
        <taxon>Bacillati</taxon>
        <taxon>Actinomycetota</taxon>
        <taxon>Actinomycetes</taxon>
        <taxon>Propionibacteriales</taxon>
        <taxon>Nocardioidaceae</taxon>
        <taxon>Nocardioides</taxon>
    </lineage>
</organism>
<evidence type="ECO:0000313" key="3">
    <source>
        <dbReference type="Proteomes" id="UP001501161"/>
    </source>
</evidence>
<sequence>MSPRLGARLAALLVPATLLLPVAAHAEKVVSEDSVGDVVTLADGSTDLQDAVPAPGYGGVDVVRTSVAHGATRLRLTVSFRALERDPLQFTVFRISTPRGTFDVLVERLGGKPISSMDRRGKTVECGGLRSKVDRGADTLTTSLPTSCLDAPRWVRVGVGAVGVAAQAESPDLAAVYADDAHRDGTVRDALAKSPKVRRG</sequence>
<keyword evidence="1" id="KW-0732">Signal</keyword>
<protein>
    <submittedName>
        <fullName evidence="2">Uncharacterized protein</fullName>
    </submittedName>
</protein>
<accession>A0ABP5IEE6</accession>
<dbReference type="RefSeq" id="WP_231249874.1">
    <property type="nucleotide sequence ID" value="NZ_BAAAMQ010000005.1"/>
</dbReference>
<proteinExistence type="predicted"/>
<evidence type="ECO:0000256" key="1">
    <source>
        <dbReference type="SAM" id="SignalP"/>
    </source>
</evidence>
<keyword evidence="3" id="KW-1185">Reference proteome</keyword>
<feature type="signal peptide" evidence="1">
    <location>
        <begin position="1"/>
        <end position="26"/>
    </location>
</feature>
<dbReference type="EMBL" id="BAAAMQ010000005">
    <property type="protein sequence ID" value="GAA2096958.1"/>
    <property type="molecule type" value="Genomic_DNA"/>
</dbReference>
<comment type="caution">
    <text evidence="2">The sequence shown here is derived from an EMBL/GenBank/DDBJ whole genome shotgun (WGS) entry which is preliminary data.</text>
</comment>
<reference evidence="3" key="1">
    <citation type="journal article" date="2019" name="Int. J. Syst. Evol. Microbiol.">
        <title>The Global Catalogue of Microorganisms (GCM) 10K type strain sequencing project: providing services to taxonomists for standard genome sequencing and annotation.</title>
        <authorList>
            <consortium name="The Broad Institute Genomics Platform"/>
            <consortium name="The Broad Institute Genome Sequencing Center for Infectious Disease"/>
            <person name="Wu L."/>
            <person name="Ma J."/>
        </authorList>
    </citation>
    <scope>NUCLEOTIDE SEQUENCE [LARGE SCALE GENOMIC DNA]</scope>
    <source>
        <strain evidence="3">JCM 13813</strain>
    </source>
</reference>
<feature type="chain" id="PRO_5045240082" evidence="1">
    <location>
        <begin position="27"/>
        <end position="200"/>
    </location>
</feature>
<evidence type="ECO:0000313" key="2">
    <source>
        <dbReference type="EMBL" id="GAA2096958.1"/>
    </source>
</evidence>